<dbReference type="InterPro" id="IPR036890">
    <property type="entry name" value="HATPase_C_sf"/>
</dbReference>
<sequence length="816" mass="87404">MSAPSHDSQVRNHLDGARHLLGTWPGRFRYPEVLALLARRRASYGPEDAVELARAVLARLGGRPVGVVCEELLERGEFDAAEYLLAGCGELRPYDADRLARQLESLRVRAAELVRQRLAALARRAQGAGVAWRDDPAEAEALVAEARSGRPRVVARLDALADDVERRVADAAGELTALLIPVEGAGAEGRAAARVRALLDAGELVAARALLNREPPGAPIPEGMTAPPVWKAEWDPRQFLDFHLNPGRLRPPAFVDWRAADREGQELLAAYGGLEHDPSAEAAAGFARALCRFLGAPPGPMTATPVEHSFFHLAFLDGLFGGPALSRLHPTGRVDLYVGGPGAVGLPDTGGDERPCVVVGPQVEPSGYTDRRPAAVLSLRDLLCLVVLTDVPDRAAALLGVLAPQWPVSALAGHSGAELGRILGGEADVAWRTLRWISRLSLGCGPAAVQAMEHCTGMDPHLLLVMLRYAQDPVGGTGPVRRWAAAEGGWQRDEALTHALREELVARCGGPAAEAAWWAALAASDAVGGQVGREEAADMAEACGAESRVRERVRAAVDDLVRRGLLTVVPDGGELRVPLGGVVRALRAEAEQQLTVLLGRLALEREERRDGPKAWHLNRYATVPVYSRLRETPTAFEEFAEEARLQLAEADVDPSGRPGTGPAVLLGSLGPEFEEAHPHVRLDVRCPPGLRVAVPEPVLRAVLYEVMDNAGEALAGQGGVLQILVERESPEVLVVLRDSGPGLPERARSRPARIFGPAWTTRGEGRGRGLHRVRRYLQSCATDEVSADIEVLDPDNRALTGAAFRLVLPESEDAPP</sequence>
<dbReference type="InterPro" id="IPR003594">
    <property type="entry name" value="HATPase_dom"/>
</dbReference>
<dbReference type="AlphaFoldDB" id="A0A1J4Q5S7"/>
<reference evidence="3" key="1">
    <citation type="submission" date="2016-10" db="EMBL/GenBank/DDBJ databases">
        <title>Genome sequence of Streptomyces malaysiense MUSC 136.</title>
        <authorList>
            <person name="Lee L.-H."/>
            <person name="Ser H.-L."/>
        </authorList>
    </citation>
    <scope>NUCLEOTIDE SEQUENCE [LARGE SCALE GENOMIC DNA]</scope>
    <source>
        <strain evidence="3">MUSC 136</strain>
    </source>
</reference>
<evidence type="ECO:0000313" key="3">
    <source>
        <dbReference type="EMBL" id="OIK27440.1"/>
    </source>
</evidence>
<organism evidence="3 4">
    <name type="scientific">Streptomyces malaysiense</name>
    <dbReference type="NCBI Taxonomy" id="1428626"/>
    <lineage>
        <taxon>Bacteria</taxon>
        <taxon>Bacillati</taxon>
        <taxon>Actinomycetota</taxon>
        <taxon>Actinomycetes</taxon>
        <taxon>Kitasatosporales</taxon>
        <taxon>Streptomycetaceae</taxon>
        <taxon>Streptomyces</taxon>
    </lineage>
</organism>
<feature type="domain" description="Histidine kinase" evidence="2">
    <location>
        <begin position="699"/>
        <end position="812"/>
    </location>
</feature>
<evidence type="ECO:0000259" key="2">
    <source>
        <dbReference type="PROSITE" id="PS50109"/>
    </source>
</evidence>
<protein>
    <recommendedName>
        <fullName evidence="2">Histidine kinase domain-containing protein</fullName>
    </recommendedName>
</protein>
<keyword evidence="4" id="KW-1185">Reference proteome</keyword>
<dbReference type="Gene3D" id="3.30.565.10">
    <property type="entry name" value="Histidine kinase-like ATPase, C-terminal domain"/>
    <property type="match status" value="1"/>
</dbReference>
<keyword evidence="1" id="KW-0808">Transferase</keyword>
<name>A0A1J4Q5S7_9ACTN</name>
<evidence type="ECO:0000313" key="4">
    <source>
        <dbReference type="Proteomes" id="UP000034838"/>
    </source>
</evidence>
<dbReference type="InterPro" id="IPR005467">
    <property type="entry name" value="His_kinase_dom"/>
</dbReference>
<dbReference type="EMBL" id="LBDA02000024">
    <property type="protein sequence ID" value="OIK27440.1"/>
    <property type="molecule type" value="Genomic_DNA"/>
</dbReference>
<dbReference type="GO" id="GO:0016301">
    <property type="term" value="F:kinase activity"/>
    <property type="evidence" value="ECO:0007669"/>
    <property type="project" value="UniProtKB-KW"/>
</dbReference>
<dbReference type="Pfam" id="PF02518">
    <property type="entry name" value="HATPase_c"/>
    <property type="match status" value="1"/>
</dbReference>
<keyword evidence="1" id="KW-0418">Kinase</keyword>
<dbReference type="Proteomes" id="UP000034838">
    <property type="component" value="Unassembled WGS sequence"/>
</dbReference>
<evidence type="ECO:0000256" key="1">
    <source>
        <dbReference type="ARBA" id="ARBA00022777"/>
    </source>
</evidence>
<dbReference type="OrthoDB" id="4135148at2"/>
<dbReference type="SUPFAM" id="SSF55874">
    <property type="entry name" value="ATPase domain of HSP90 chaperone/DNA topoisomerase II/histidine kinase"/>
    <property type="match status" value="1"/>
</dbReference>
<dbReference type="PROSITE" id="PS50109">
    <property type="entry name" value="HIS_KIN"/>
    <property type="match status" value="1"/>
</dbReference>
<proteinExistence type="predicted"/>
<accession>A0A1J4Q5S7</accession>
<comment type="caution">
    <text evidence="3">The sequence shown here is derived from an EMBL/GenBank/DDBJ whole genome shotgun (WGS) entry which is preliminary data.</text>
</comment>
<dbReference type="RefSeq" id="WP_046422044.1">
    <property type="nucleotide sequence ID" value="NZ_LBDA02000024.1"/>
</dbReference>
<gene>
    <name evidence="3" type="ORF">VT52_011855</name>
</gene>